<organism evidence="3 4">
    <name type="scientific">Peronospora matthiolae</name>
    <dbReference type="NCBI Taxonomy" id="2874970"/>
    <lineage>
        <taxon>Eukaryota</taxon>
        <taxon>Sar</taxon>
        <taxon>Stramenopiles</taxon>
        <taxon>Oomycota</taxon>
        <taxon>Peronosporomycetes</taxon>
        <taxon>Peronosporales</taxon>
        <taxon>Peronosporaceae</taxon>
        <taxon>Peronospora</taxon>
    </lineage>
</organism>
<comment type="caution">
    <text evidence="3">The sequence shown here is derived from an EMBL/GenBank/DDBJ whole genome shotgun (WGS) entry which is preliminary data.</text>
</comment>
<dbReference type="Proteomes" id="UP001162060">
    <property type="component" value="Unassembled WGS sequence"/>
</dbReference>
<dbReference type="InterPro" id="IPR002156">
    <property type="entry name" value="RNaseH_domain"/>
</dbReference>
<accession>A0AAV1V2M2</accession>
<feature type="region of interest" description="Disordered" evidence="1">
    <location>
        <begin position="231"/>
        <end position="266"/>
    </location>
</feature>
<proteinExistence type="predicted"/>
<evidence type="ECO:0000256" key="1">
    <source>
        <dbReference type="SAM" id="MobiDB-lite"/>
    </source>
</evidence>
<reference evidence="3" key="1">
    <citation type="submission" date="2024-01" db="EMBL/GenBank/DDBJ databases">
        <authorList>
            <person name="Webb A."/>
        </authorList>
    </citation>
    <scope>NUCLEOTIDE SEQUENCE</scope>
    <source>
        <strain evidence="3">Pm1</strain>
    </source>
</reference>
<dbReference type="Pfam" id="PF13456">
    <property type="entry name" value="RVT_3"/>
    <property type="match status" value="1"/>
</dbReference>
<dbReference type="AlphaFoldDB" id="A0AAV1V2M2"/>
<protein>
    <recommendedName>
        <fullName evidence="2">RNase H type-1 domain-containing protein</fullName>
    </recommendedName>
</protein>
<gene>
    <name evidence="3" type="ORF">PM001_LOCUS24839</name>
</gene>
<evidence type="ECO:0000259" key="2">
    <source>
        <dbReference type="Pfam" id="PF13456"/>
    </source>
</evidence>
<name>A0AAV1V2M2_9STRA</name>
<evidence type="ECO:0000313" key="3">
    <source>
        <dbReference type="EMBL" id="CAK7939689.1"/>
    </source>
</evidence>
<dbReference type="GO" id="GO:0003676">
    <property type="term" value="F:nucleic acid binding"/>
    <property type="evidence" value="ECO:0007669"/>
    <property type="project" value="InterPro"/>
</dbReference>
<dbReference type="InterPro" id="IPR036397">
    <property type="entry name" value="RNaseH_sf"/>
</dbReference>
<sequence>MEIRGRDGYAHYMDGTATSYGGPERIDSSTFDADALLRHLTPAQLRNLSADAGQDLIYLLLFSGASRGNLGPGGAGQYTCGSDQLGIQYGFQPCANDRSRGFISGLFNGPRQAKVRAFVPLYVVGENKAIINQLRVRWSPVRPRLSNPYREAREIADALSAISWSHYSHEHNLMAAGAATATAANVEALGRRTLQTGPFSCSVRASMDPDINDWYEMSLPAELEIQLGSPAPLARRAPPTNSPEQHASALHGGTRDETLTLKRRSH</sequence>
<dbReference type="Gene3D" id="3.30.420.10">
    <property type="entry name" value="Ribonuclease H-like superfamily/Ribonuclease H"/>
    <property type="match status" value="1"/>
</dbReference>
<dbReference type="GO" id="GO:0004523">
    <property type="term" value="F:RNA-DNA hybrid ribonuclease activity"/>
    <property type="evidence" value="ECO:0007669"/>
    <property type="project" value="InterPro"/>
</dbReference>
<evidence type="ECO:0000313" key="4">
    <source>
        <dbReference type="Proteomes" id="UP001162060"/>
    </source>
</evidence>
<dbReference type="EMBL" id="CAKLBY020000248">
    <property type="protein sequence ID" value="CAK7939689.1"/>
    <property type="molecule type" value="Genomic_DNA"/>
</dbReference>
<feature type="domain" description="RNase H type-1" evidence="2">
    <location>
        <begin position="104"/>
        <end position="180"/>
    </location>
</feature>